<protein>
    <submittedName>
        <fullName evidence="3">WcaF family extracellular polysaccharide biosynthesis acetyltransferase</fullName>
    </submittedName>
</protein>
<proteinExistence type="inferred from homology"/>
<dbReference type="PANTHER" id="PTHR23416">
    <property type="entry name" value="SIALIC ACID SYNTHASE-RELATED"/>
    <property type="match status" value="1"/>
</dbReference>
<name>A0ABV6HH59_9SPHI</name>
<dbReference type="PANTHER" id="PTHR23416:SF23">
    <property type="entry name" value="ACETYLTRANSFERASE C18B11.09C-RELATED"/>
    <property type="match status" value="1"/>
</dbReference>
<evidence type="ECO:0000256" key="1">
    <source>
        <dbReference type="ARBA" id="ARBA00007274"/>
    </source>
</evidence>
<comment type="similarity">
    <text evidence="1">Belongs to the transferase hexapeptide repeat family.</text>
</comment>
<dbReference type="InterPro" id="IPR051159">
    <property type="entry name" value="Hexapeptide_acetyltransf"/>
</dbReference>
<dbReference type="EMBL" id="JBHLWO010000001">
    <property type="protein sequence ID" value="MFC0318041.1"/>
    <property type="molecule type" value="Genomic_DNA"/>
</dbReference>
<dbReference type="InterPro" id="IPR001451">
    <property type="entry name" value="Hexapep"/>
</dbReference>
<gene>
    <name evidence="3" type="ORF">ACFFI0_06960</name>
</gene>
<accession>A0ABV6HH59</accession>
<evidence type="ECO:0000313" key="4">
    <source>
        <dbReference type="Proteomes" id="UP001589774"/>
    </source>
</evidence>
<dbReference type="NCBIfam" id="NF007797">
    <property type="entry name" value="PRK10502.1"/>
    <property type="match status" value="1"/>
</dbReference>
<sequence length="192" mass="21130">MTKVYNNDTYVGASFSLSNRLMRVLWSLVYALLFKYSPRPFHAYRAAILRCFGAKVGKGVHVYPGVKIWAPWNLDLKDECGIASGAELYSQGMITIGYRAIVSQGSYVCTGTHDYTKVGHPLYTLPIVISARAWVAADCFIHPGVTIGEGAVIGARSVVTKDMPAWMVCAGHPCKPLKERVMVNEPMEQLAN</sequence>
<dbReference type="RefSeq" id="WP_130856138.1">
    <property type="nucleotide sequence ID" value="NZ_JBHLWO010000001.1"/>
</dbReference>
<dbReference type="SUPFAM" id="SSF51161">
    <property type="entry name" value="Trimeric LpxA-like enzymes"/>
    <property type="match status" value="1"/>
</dbReference>
<reference evidence="3 4" key="1">
    <citation type="submission" date="2024-09" db="EMBL/GenBank/DDBJ databases">
        <authorList>
            <person name="Sun Q."/>
            <person name="Mori K."/>
        </authorList>
    </citation>
    <scope>NUCLEOTIDE SEQUENCE [LARGE SCALE GENOMIC DNA]</scope>
    <source>
        <strain evidence="3 4">CCM 7765</strain>
    </source>
</reference>
<dbReference type="Proteomes" id="UP001589774">
    <property type="component" value="Unassembled WGS sequence"/>
</dbReference>
<dbReference type="CDD" id="cd05825">
    <property type="entry name" value="LbH_wcaF_like"/>
    <property type="match status" value="1"/>
</dbReference>
<organism evidence="3 4">
    <name type="scientific">Olivibacter oleidegradans</name>
    <dbReference type="NCBI Taxonomy" id="760123"/>
    <lineage>
        <taxon>Bacteria</taxon>
        <taxon>Pseudomonadati</taxon>
        <taxon>Bacteroidota</taxon>
        <taxon>Sphingobacteriia</taxon>
        <taxon>Sphingobacteriales</taxon>
        <taxon>Sphingobacteriaceae</taxon>
        <taxon>Olivibacter</taxon>
    </lineage>
</organism>
<keyword evidence="4" id="KW-1185">Reference proteome</keyword>
<dbReference type="InterPro" id="IPR011004">
    <property type="entry name" value="Trimer_LpxA-like_sf"/>
</dbReference>
<dbReference type="Gene3D" id="2.160.10.10">
    <property type="entry name" value="Hexapeptide repeat proteins"/>
    <property type="match status" value="1"/>
</dbReference>
<dbReference type="Pfam" id="PF00132">
    <property type="entry name" value="Hexapep"/>
    <property type="match status" value="1"/>
</dbReference>
<evidence type="ECO:0000313" key="3">
    <source>
        <dbReference type="EMBL" id="MFC0318041.1"/>
    </source>
</evidence>
<evidence type="ECO:0000256" key="2">
    <source>
        <dbReference type="ARBA" id="ARBA00022679"/>
    </source>
</evidence>
<comment type="caution">
    <text evidence="3">The sequence shown here is derived from an EMBL/GenBank/DDBJ whole genome shotgun (WGS) entry which is preliminary data.</text>
</comment>
<keyword evidence="2" id="KW-0808">Transferase</keyword>